<evidence type="ECO:0000313" key="3">
    <source>
        <dbReference type="Proteomes" id="UP000316256"/>
    </source>
</evidence>
<comment type="caution">
    <text evidence="2">The sequence shown here is derived from an EMBL/GenBank/DDBJ whole genome shotgun (WGS) entry which is preliminary data.</text>
</comment>
<dbReference type="Proteomes" id="UP000316256">
    <property type="component" value="Unassembled WGS sequence"/>
</dbReference>
<evidence type="ECO:0000313" key="2">
    <source>
        <dbReference type="EMBL" id="TQF68742.1"/>
    </source>
</evidence>
<dbReference type="InterPro" id="IPR055140">
    <property type="entry name" value="Thiolase_C_2"/>
</dbReference>
<protein>
    <recommendedName>
        <fullName evidence="1">Thiolase C-terminal domain-containing protein</fullName>
    </recommendedName>
</protein>
<dbReference type="PANTHER" id="PTHR42870">
    <property type="entry name" value="ACETYL-COA C-ACETYLTRANSFERASE"/>
    <property type="match status" value="1"/>
</dbReference>
<dbReference type="GO" id="GO:0016746">
    <property type="term" value="F:acyltransferase activity"/>
    <property type="evidence" value="ECO:0007669"/>
    <property type="project" value="InterPro"/>
</dbReference>
<dbReference type="PANTHER" id="PTHR42870:SF1">
    <property type="entry name" value="NON-SPECIFIC LIPID-TRANSFER PROTEIN-LIKE 2"/>
    <property type="match status" value="1"/>
</dbReference>
<dbReference type="InterPro" id="IPR016039">
    <property type="entry name" value="Thiolase-like"/>
</dbReference>
<dbReference type="Pfam" id="PF22691">
    <property type="entry name" value="Thiolase_C_1"/>
    <property type="match status" value="1"/>
</dbReference>
<feature type="domain" description="Thiolase C-terminal" evidence="1">
    <location>
        <begin position="235"/>
        <end position="350"/>
    </location>
</feature>
<dbReference type="SUPFAM" id="SSF53901">
    <property type="entry name" value="Thiolase-like"/>
    <property type="match status" value="2"/>
</dbReference>
<dbReference type="EMBL" id="VIGH01000005">
    <property type="protein sequence ID" value="TQF68742.1"/>
    <property type="molecule type" value="Genomic_DNA"/>
</dbReference>
<evidence type="ECO:0000259" key="1">
    <source>
        <dbReference type="Pfam" id="PF22691"/>
    </source>
</evidence>
<dbReference type="AlphaFoldDB" id="A0A541B8T3"/>
<name>A0A541B8T3_9NOCA</name>
<keyword evidence="3" id="KW-1185">Reference proteome</keyword>
<dbReference type="Gene3D" id="3.40.47.10">
    <property type="match status" value="1"/>
</dbReference>
<organism evidence="2 3">
    <name type="scientific">Rhodococcus spelaei</name>
    <dbReference type="NCBI Taxonomy" id="2546320"/>
    <lineage>
        <taxon>Bacteria</taxon>
        <taxon>Bacillati</taxon>
        <taxon>Actinomycetota</taxon>
        <taxon>Actinomycetes</taxon>
        <taxon>Mycobacteriales</taxon>
        <taxon>Nocardiaceae</taxon>
        <taxon>Rhodococcus</taxon>
    </lineage>
</organism>
<dbReference type="OrthoDB" id="9785768at2"/>
<sequence length="365" mass="36336">MSAVAITGVGRAPTGGGGPVAAAATAVRAALSDAGVSGSAVDGLFACGASAATVADGLGLELCWRTEESDRFAVLAVLSQASMAVASGQVRHLVCVEAAEPAPARLRPPEPFGPVSRAGGWQGWHAPYGADSPLVAAALAARAYVERFGLTRTELAQVVLLASRNGGSIPPLGLREYLAAPMLADPLCVYDRAAAVGGAAAVVLSGEDAAVDPRSRPIRVGAVGSAYASSPLPEQLSEVAVSAVHRAGAALWAGCDLRAADVDLALIGDEFSFLVLPWLESLGFCEVGAAGGFVAGGVRIARDGALPVNPGGGQLGRGRRVGLELVVEAVEQLRGSAGSAQVGDPQVAAVGLGVPTVAGCALLSR</sequence>
<dbReference type="RefSeq" id="WP_142099988.1">
    <property type="nucleotide sequence ID" value="NZ_VIGH01000005.1"/>
</dbReference>
<reference evidence="2 3" key="1">
    <citation type="submission" date="2019-06" db="EMBL/GenBank/DDBJ databases">
        <title>Rhodococcus spaelei sp. nov., isolated from a cave.</title>
        <authorList>
            <person name="Lee S.D."/>
        </authorList>
    </citation>
    <scope>NUCLEOTIDE SEQUENCE [LARGE SCALE GENOMIC DNA]</scope>
    <source>
        <strain evidence="2 3">C9-5</strain>
    </source>
</reference>
<gene>
    <name evidence="2" type="ORF">FK531_13140</name>
</gene>
<proteinExistence type="predicted"/>
<accession>A0A541B8T3</accession>